<dbReference type="SUPFAM" id="SSF49899">
    <property type="entry name" value="Concanavalin A-like lectins/glucanases"/>
    <property type="match status" value="1"/>
</dbReference>
<dbReference type="EMBL" id="QEAQ01000025">
    <property type="protein sequence ID" value="TPX59445.1"/>
    <property type="molecule type" value="Genomic_DNA"/>
</dbReference>
<evidence type="ECO:0000256" key="1">
    <source>
        <dbReference type="ARBA" id="ARBA00004479"/>
    </source>
</evidence>
<feature type="signal peptide" evidence="8">
    <location>
        <begin position="1"/>
        <end position="21"/>
    </location>
</feature>
<dbReference type="Proteomes" id="UP000318582">
    <property type="component" value="Unassembled WGS sequence"/>
</dbReference>
<keyword evidence="2 7" id="KW-0812">Transmembrane</keyword>
<dbReference type="InterPro" id="IPR051136">
    <property type="entry name" value="Intracellular_Lectin-GPT"/>
</dbReference>
<evidence type="ECO:0000256" key="7">
    <source>
        <dbReference type="SAM" id="Phobius"/>
    </source>
</evidence>
<proteinExistence type="predicted"/>
<dbReference type="GO" id="GO:0000139">
    <property type="term" value="C:Golgi membrane"/>
    <property type="evidence" value="ECO:0007669"/>
    <property type="project" value="TreeGrafter"/>
</dbReference>
<dbReference type="STRING" id="109895.A0A507E824"/>
<evidence type="ECO:0000256" key="2">
    <source>
        <dbReference type="ARBA" id="ARBA00022692"/>
    </source>
</evidence>
<evidence type="ECO:0000259" key="9">
    <source>
        <dbReference type="PROSITE" id="PS51328"/>
    </source>
</evidence>
<evidence type="ECO:0000256" key="8">
    <source>
        <dbReference type="SAM" id="SignalP"/>
    </source>
</evidence>
<evidence type="ECO:0000256" key="6">
    <source>
        <dbReference type="SAM" id="MobiDB-lite"/>
    </source>
</evidence>
<dbReference type="AlphaFoldDB" id="A0A507E824"/>
<sequence>MVNLPASWLLLLTAFASNVFAAKHSPESEQTFTLFSYSIQPPYIEENLQNRWWEFGGDAYMEVNNYIRLTADKRSKQGYLWTKHPFTTNSWLVEFEFKVHGSSTGLHGDGFAFWYTSQKNSRGPVFGSQDKFTGLGVFFDTYANGRHRYTFPRINANMGDGKTNYDHDNDGAKGELGACEADFRNSEFPTKARVRYIRETKTLQVFTNFNGGIKDADWNLCFEKTDLDMPKSGYLGFSAHTGEVSDFHDIINVKTQGISFSYKDGQTPPSDAKSSSGSINNKKDASPPAVNKQYSYNTSPQKNSESSGAGLARALKFMLKMLLALIAIAAICYGVWKYAQRQEERSFKRF</sequence>
<dbReference type="Gene3D" id="2.60.120.200">
    <property type="match status" value="1"/>
</dbReference>
<keyword evidence="11" id="KW-1185">Reference proteome</keyword>
<evidence type="ECO:0000256" key="5">
    <source>
        <dbReference type="ARBA" id="ARBA00023136"/>
    </source>
</evidence>
<feature type="transmembrane region" description="Helical" evidence="7">
    <location>
        <begin position="317"/>
        <end position="339"/>
    </location>
</feature>
<dbReference type="InterPro" id="IPR013320">
    <property type="entry name" value="ConA-like_dom_sf"/>
</dbReference>
<dbReference type="PANTHER" id="PTHR12223">
    <property type="entry name" value="VESICULAR MANNOSE-BINDING LECTIN"/>
    <property type="match status" value="1"/>
</dbReference>
<dbReference type="InterPro" id="IPR005052">
    <property type="entry name" value="Lectin_leg"/>
</dbReference>
<keyword evidence="5 7" id="KW-0472">Membrane</keyword>
<accession>A0A507E824</accession>
<dbReference type="Pfam" id="PF03388">
    <property type="entry name" value="Lectin_leg-like"/>
    <property type="match status" value="1"/>
</dbReference>
<dbReference type="PROSITE" id="PS51328">
    <property type="entry name" value="L_LECTIN_LIKE"/>
    <property type="match status" value="1"/>
</dbReference>
<dbReference type="GO" id="GO:0005793">
    <property type="term" value="C:endoplasmic reticulum-Golgi intermediate compartment"/>
    <property type="evidence" value="ECO:0007669"/>
    <property type="project" value="TreeGrafter"/>
</dbReference>
<feature type="chain" id="PRO_5021219536" description="L-type lectin-like domain-containing protein" evidence="8">
    <location>
        <begin position="22"/>
        <end position="350"/>
    </location>
</feature>
<dbReference type="GO" id="GO:0005789">
    <property type="term" value="C:endoplasmic reticulum membrane"/>
    <property type="evidence" value="ECO:0007669"/>
    <property type="project" value="TreeGrafter"/>
</dbReference>
<comment type="caution">
    <text evidence="10">The sequence shown here is derived from an EMBL/GenBank/DDBJ whole genome shotgun (WGS) entry which is preliminary data.</text>
</comment>
<keyword evidence="3 8" id="KW-0732">Signal</keyword>
<keyword evidence="4 7" id="KW-1133">Transmembrane helix</keyword>
<dbReference type="PANTHER" id="PTHR12223:SF45">
    <property type="entry name" value="RE50040P"/>
    <property type="match status" value="1"/>
</dbReference>
<reference evidence="10 11" key="1">
    <citation type="journal article" date="2019" name="Sci. Rep.">
        <title>Comparative genomics of chytrid fungi reveal insights into the obligate biotrophic and pathogenic lifestyle of Synchytrium endobioticum.</title>
        <authorList>
            <person name="van de Vossenberg B.T.L.H."/>
            <person name="Warris S."/>
            <person name="Nguyen H.D.T."/>
            <person name="van Gent-Pelzer M.P.E."/>
            <person name="Joly D.L."/>
            <person name="van de Geest H.C."/>
            <person name="Bonants P.J.M."/>
            <person name="Smith D.S."/>
            <person name="Levesque C.A."/>
            <person name="van der Lee T.A.J."/>
        </authorList>
    </citation>
    <scope>NUCLEOTIDE SEQUENCE [LARGE SCALE GENOMIC DNA]</scope>
    <source>
        <strain evidence="10 11">CBS 809.83</strain>
    </source>
</reference>
<gene>
    <name evidence="10" type="ORF">PhCBS80983_g02460</name>
</gene>
<feature type="domain" description="L-type lectin-like" evidence="9">
    <location>
        <begin position="31"/>
        <end position="258"/>
    </location>
</feature>
<dbReference type="GO" id="GO:0006888">
    <property type="term" value="P:endoplasmic reticulum to Golgi vesicle-mediated transport"/>
    <property type="evidence" value="ECO:0007669"/>
    <property type="project" value="TreeGrafter"/>
</dbReference>
<evidence type="ECO:0000256" key="4">
    <source>
        <dbReference type="ARBA" id="ARBA00022989"/>
    </source>
</evidence>
<dbReference type="GO" id="GO:0005537">
    <property type="term" value="F:D-mannose binding"/>
    <property type="evidence" value="ECO:0007669"/>
    <property type="project" value="TreeGrafter"/>
</dbReference>
<dbReference type="GO" id="GO:0030134">
    <property type="term" value="C:COPII-coated ER to Golgi transport vesicle"/>
    <property type="evidence" value="ECO:0007669"/>
    <property type="project" value="TreeGrafter"/>
</dbReference>
<protein>
    <recommendedName>
        <fullName evidence="9">L-type lectin-like domain-containing protein</fullName>
    </recommendedName>
</protein>
<evidence type="ECO:0000256" key="3">
    <source>
        <dbReference type="ARBA" id="ARBA00022729"/>
    </source>
</evidence>
<evidence type="ECO:0000313" key="11">
    <source>
        <dbReference type="Proteomes" id="UP000318582"/>
    </source>
</evidence>
<feature type="compositionally biased region" description="Polar residues" evidence="6">
    <location>
        <begin position="292"/>
        <end position="307"/>
    </location>
</feature>
<evidence type="ECO:0000313" key="10">
    <source>
        <dbReference type="EMBL" id="TPX59445.1"/>
    </source>
</evidence>
<feature type="compositionally biased region" description="Polar residues" evidence="6">
    <location>
        <begin position="267"/>
        <end position="280"/>
    </location>
</feature>
<organism evidence="10 11">
    <name type="scientific">Powellomyces hirtus</name>
    <dbReference type="NCBI Taxonomy" id="109895"/>
    <lineage>
        <taxon>Eukaryota</taxon>
        <taxon>Fungi</taxon>
        <taxon>Fungi incertae sedis</taxon>
        <taxon>Chytridiomycota</taxon>
        <taxon>Chytridiomycota incertae sedis</taxon>
        <taxon>Chytridiomycetes</taxon>
        <taxon>Spizellomycetales</taxon>
        <taxon>Powellomycetaceae</taxon>
        <taxon>Powellomyces</taxon>
    </lineage>
</organism>
<feature type="region of interest" description="Disordered" evidence="6">
    <location>
        <begin position="262"/>
        <end position="307"/>
    </location>
</feature>
<comment type="subcellular location">
    <subcellularLocation>
        <location evidence="1">Membrane</location>
        <topology evidence="1">Single-pass type I membrane protein</topology>
    </subcellularLocation>
</comment>
<name>A0A507E824_9FUNG</name>